<dbReference type="FunFam" id="3.10.290.10:FF:000006">
    <property type="entry name" value="U3 small nucleolar ribonucleoprotein IMP3"/>
    <property type="match status" value="1"/>
</dbReference>
<gene>
    <name evidence="11" type="primary">Imp3</name>
    <name evidence="11" type="ORF">Anas_04417</name>
</gene>
<dbReference type="GO" id="GO:0006364">
    <property type="term" value="P:rRNA processing"/>
    <property type="evidence" value="ECO:0007669"/>
    <property type="project" value="TreeGrafter"/>
</dbReference>
<accession>A0A5N5TJA6</accession>
<dbReference type="InterPro" id="IPR001912">
    <property type="entry name" value="Ribosomal_uS4_N"/>
</dbReference>
<keyword evidence="6 11" id="KW-0687">Ribonucleoprotein</keyword>
<evidence type="ECO:0000256" key="1">
    <source>
        <dbReference type="ARBA" id="ARBA00004604"/>
    </source>
</evidence>
<dbReference type="GO" id="GO:0030515">
    <property type="term" value="F:snoRNA binding"/>
    <property type="evidence" value="ECO:0007669"/>
    <property type="project" value="TreeGrafter"/>
</dbReference>
<evidence type="ECO:0000259" key="10">
    <source>
        <dbReference type="SMART" id="SM01390"/>
    </source>
</evidence>
<evidence type="ECO:0000256" key="8">
    <source>
        <dbReference type="ARBA" id="ARBA00072223"/>
    </source>
</evidence>
<dbReference type="OrthoDB" id="10248812at2759"/>
<dbReference type="PANTHER" id="PTHR11831:SF1">
    <property type="entry name" value="U3 SMALL NUCLEOLAR RIBONUCLEOPROTEIN PROTEIN IMP3"/>
    <property type="match status" value="1"/>
</dbReference>
<sequence>MRKLKYAEQKLLKHADFFNWEVDNNLHEIKIIRKYYIQKREHYTFYNKLSRQIREIARKIKELDPKDPYRIEAGGRLIEKLHTMGIIPTKWNLQLLDKVTASSFCRRRLPCILVKNKMAPHLKSAVTFVEQGHVRVGAEVVKDPAYLVSRVLEDYVTWVDSSKIKEHILQYNEMKDDFDFENC</sequence>
<evidence type="ECO:0000313" key="12">
    <source>
        <dbReference type="Proteomes" id="UP000326759"/>
    </source>
</evidence>
<keyword evidence="5" id="KW-0539">Nucleus</keyword>
<comment type="caution">
    <text evidence="11">The sequence shown here is derived from an EMBL/GenBank/DDBJ whole genome shotgun (WGS) entry which is preliminary data.</text>
</comment>
<dbReference type="PROSITE" id="PS50889">
    <property type="entry name" value="S4"/>
    <property type="match status" value="1"/>
</dbReference>
<dbReference type="CDD" id="cd00165">
    <property type="entry name" value="S4"/>
    <property type="match status" value="1"/>
</dbReference>
<evidence type="ECO:0000256" key="5">
    <source>
        <dbReference type="ARBA" id="ARBA00023242"/>
    </source>
</evidence>
<dbReference type="SUPFAM" id="SSF55174">
    <property type="entry name" value="Alpha-L RNA-binding motif"/>
    <property type="match status" value="1"/>
</dbReference>
<dbReference type="GO" id="GO:0042274">
    <property type="term" value="P:ribosomal small subunit biogenesis"/>
    <property type="evidence" value="ECO:0007669"/>
    <property type="project" value="TreeGrafter"/>
</dbReference>
<evidence type="ECO:0000256" key="6">
    <source>
        <dbReference type="ARBA" id="ARBA00023274"/>
    </source>
</evidence>
<organism evidence="11 12">
    <name type="scientific">Armadillidium nasatum</name>
    <dbReference type="NCBI Taxonomy" id="96803"/>
    <lineage>
        <taxon>Eukaryota</taxon>
        <taxon>Metazoa</taxon>
        <taxon>Ecdysozoa</taxon>
        <taxon>Arthropoda</taxon>
        <taxon>Crustacea</taxon>
        <taxon>Multicrustacea</taxon>
        <taxon>Malacostraca</taxon>
        <taxon>Eumalacostraca</taxon>
        <taxon>Peracarida</taxon>
        <taxon>Isopoda</taxon>
        <taxon>Oniscidea</taxon>
        <taxon>Crinocheta</taxon>
        <taxon>Armadillidiidae</taxon>
        <taxon>Armadillidium</taxon>
    </lineage>
</organism>
<name>A0A5N5TJA6_9CRUS</name>
<dbReference type="EMBL" id="SEYY01001020">
    <property type="protein sequence ID" value="KAB7506045.1"/>
    <property type="molecule type" value="Genomic_DNA"/>
</dbReference>
<evidence type="ECO:0000256" key="7">
    <source>
        <dbReference type="ARBA" id="ARBA00069727"/>
    </source>
</evidence>
<evidence type="ECO:0000256" key="2">
    <source>
        <dbReference type="ARBA" id="ARBA00007465"/>
    </source>
</evidence>
<comment type="subcellular location">
    <subcellularLocation>
        <location evidence="1">Nucleus</location>
        <location evidence="1">Nucleolus</location>
    </subcellularLocation>
</comment>
<dbReference type="InterPro" id="IPR002942">
    <property type="entry name" value="S4_RNA-bd"/>
</dbReference>
<dbReference type="InterPro" id="IPR036986">
    <property type="entry name" value="S4_RNA-bd_sf"/>
</dbReference>
<evidence type="ECO:0000256" key="9">
    <source>
        <dbReference type="PROSITE-ProRule" id="PRU00182"/>
    </source>
</evidence>
<proteinExistence type="inferred from homology"/>
<dbReference type="GO" id="GO:0032040">
    <property type="term" value="C:small-subunit processome"/>
    <property type="evidence" value="ECO:0007669"/>
    <property type="project" value="TreeGrafter"/>
</dbReference>
<dbReference type="PANTHER" id="PTHR11831">
    <property type="entry name" value="30S 40S RIBOSOMAL PROTEIN"/>
    <property type="match status" value="1"/>
</dbReference>
<dbReference type="Pfam" id="PF00163">
    <property type="entry name" value="Ribosomal_S4"/>
    <property type="match status" value="1"/>
</dbReference>
<feature type="domain" description="Small ribosomal subunit protein uS4 N-terminal" evidence="10">
    <location>
        <begin position="3"/>
        <end position="106"/>
    </location>
</feature>
<dbReference type="Proteomes" id="UP000326759">
    <property type="component" value="Unassembled WGS sequence"/>
</dbReference>
<dbReference type="InterPro" id="IPR022801">
    <property type="entry name" value="Ribosomal_uS4"/>
</dbReference>
<dbReference type="SMART" id="SM01390">
    <property type="entry name" value="Ribosomal_S4"/>
    <property type="match status" value="1"/>
</dbReference>
<dbReference type="GO" id="GO:0034457">
    <property type="term" value="C:Mpp10 complex"/>
    <property type="evidence" value="ECO:0007669"/>
    <property type="project" value="TreeGrafter"/>
</dbReference>
<dbReference type="Gene3D" id="3.10.290.10">
    <property type="entry name" value="RNA-binding S4 domain"/>
    <property type="match status" value="1"/>
</dbReference>
<reference evidence="11 12" key="1">
    <citation type="journal article" date="2019" name="PLoS Biol.">
        <title>Sex chromosomes control vertical transmission of feminizing Wolbachia symbionts in an isopod.</title>
        <authorList>
            <person name="Becking T."/>
            <person name="Chebbi M.A."/>
            <person name="Giraud I."/>
            <person name="Moumen B."/>
            <person name="Laverre T."/>
            <person name="Caubet Y."/>
            <person name="Peccoud J."/>
            <person name="Gilbert C."/>
            <person name="Cordaux R."/>
        </authorList>
    </citation>
    <scope>NUCLEOTIDE SEQUENCE [LARGE SCALE GENOMIC DNA]</scope>
    <source>
        <strain evidence="11">ANa2</strain>
        <tissue evidence="11">Whole body excluding digestive tract and cuticle</tissue>
    </source>
</reference>
<dbReference type="GO" id="GO:0019843">
    <property type="term" value="F:rRNA binding"/>
    <property type="evidence" value="ECO:0007669"/>
    <property type="project" value="InterPro"/>
</dbReference>
<keyword evidence="12" id="KW-1185">Reference proteome</keyword>
<evidence type="ECO:0000256" key="4">
    <source>
        <dbReference type="ARBA" id="ARBA00022884"/>
    </source>
</evidence>
<dbReference type="AlphaFoldDB" id="A0A5N5TJA6"/>
<protein>
    <recommendedName>
        <fullName evidence="7">U3 small nucleolar ribonucleoprotein protein IMP3</fullName>
    </recommendedName>
    <alternativeName>
        <fullName evidence="8">U3 small nucleolar ribonucleoprotein protein imp3</fullName>
    </alternativeName>
</protein>
<dbReference type="Pfam" id="PF01479">
    <property type="entry name" value="S4"/>
    <property type="match status" value="1"/>
</dbReference>
<evidence type="ECO:0000313" key="11">
    <source>
        <dbReference type="EMBL" id="KAB7506045.1"/>
    </source>
</evidence>
<keyword evidence="3" id="KW-0690">Ribosome biogenesis</keyword>
<comment type="similarity">
    <text evidence="2">Belongs to the universal ribosomal protein uS4 family.</text>
</comment>
<keyword evidence="4 9" id="KW-0694">RNA-binding</keyword>
<evidence type="ECO:0000256" key="3">
    <source>
        <dbReference type="ARBA" id="ARBA00022517"/>
    </source>
</evidence>